<gene>
    <name evidence="3" type="ORF">E6Q60_10530</name>
</gene>
<protein>
    <submittedName>
        <fullName evidence="3">PEP-CTERM sorting domain-containing protein</fullName>
    </submittedName>
</protein>
<keyword evidence="1" id="KW-0732">Signal</keyword>
<comment type="caution">
    <text evidence="3">The sequence shown here is derived from an EMBL/GenBank/DDBJ whole genome shotgun (WGS) entry which is preliminary data.</text>
</comment>
<sequence>MHTLYRSLVIASSIAAAPLANASLIDFQGEPVGTYAGNTTTLLVDGTSVRFSGLGLQIRDLTPVFPSESSRVLSSLHDGQEITMELLGGATTNSLTFHNWISGVYTSEVDTIFVQAFDVANSLLGSVTSSDEFINLNFTGMARITFDDFTAGDGYLLDDFQYTVTAVPEPATWALMLFGLGGLVSIHHRKRTVQA</sequence>
<dbReference type="EMBL" id="SSFX01000083">
    <property type="protein sequence ID" value="TXI27179.1"/>
    <property type="molecule type" value="Genomic_DNA"/>
</dbReference>
<evidence type="ECO:0000313" key="3">
    <source>
        <dbReference type="EMBL" id="TXI27179.1"/>
    </source>
</evidence>
<dbReference type="NCBIfam" id="TIGR02595">
    <property type="entry name" value="PEP_CTERM"/>
    <property type="match status" value="1"/>
</dbReference>
<dbReference type="AlphaFoldDB" id="A0A5C7VQ52"/>
<feature type="signal peptide" evidence="1">
    <location>
        <begin position="1"/>
        <end position="22"/>
    </location>
</feature>
<evidence type="ECO:0000313" key="4">
    <source>
        <dbReference type="Proteomes" id="UP000321055"/>
    </source>
</evidence>
<feature type="domain" description="Ice-binding protein C-terminal" evidence="2">
    <location>
        <begin position="166"/>
        <end position="185"/>
    </location>
</feature>
<accession>A0A5C7VQ52</accession>
<dbReference type="Proteomes" id="UP000321055">
    <property type="component" value="Unassembled WGS sequence"/>
</dbReference>
<feature type="chain" id="PRO_5023114523" evidence="1">
    <location>
        <begin position="23"/>
        <end position="195"/>
    </location>
</feature>
<reference evidence="3 4" key="1">
    <citation type="submission" date="2018-09" db="EMBL/GenBank/DDBJ databases">
        <title>Metagenome Assembled Genomes from an Advanced Water Purification Facility.</title>
        <authorList>
            <person name="Stamps B.W."/>
            <person name="Spear J.R."/>
        </authorList>
    </citation>
    <scope>NUCLEOTIDE SEQUENCE [LARGE SCALE GENOMIC DNA]</scope>
    <source>
        <strain evidence="3">Bin_54_1</strain>
    </source>
</reference>
<evidence type="ECO:0000256" key="1">
    <source>
        <dbReference type="SAM" id="SignalP"/>
    </source>
</evidence>
<proteinExistence type="predicted"/>
<name>A0A5C7VQ52_9PROT</name>
<dbReference type="Pfam" id="PF07589">
    <property type="entry name" value="PEP-CTERM"/>
    <property type="match status" value="1"/>
</dbReference>
<evidence type="ECO:0000259" key="2">
    <source>
        <dbReference type="Pfam" id="PF07589"/>
    </source>
</evidence>
<organism evidence="3 4">
    <name type="scientific">Nitrosomonas oligotropha</name>
    <dbReference type="NCBI Taxonomy" id="42354"/>
    <lineage>
        <taxon>Bacteria</taxon>
        <taxon>Pseudomonadati</taxon>
        <taxon>Pseudomonadota</taxon>
        <taxon>Betaproteobacteria</taxon>
        <taxon>Nitrosomonadales</taxon>
        <taxon>Nitrosomonadaceae</taxon>
        <taxon>Nitrosomonas</taxon>
    </lineage>
</organism>
<dbReference type="InterPro" id="IPR013424">
    <property type="entry name" value="Ice-binding_C"/>
</dbReference>